<dbReference type="Proteomes" id="UP000216752">
    <property type="component" value="Chromosome"/>
</dbReference>
<dbReference type="EMBL" id="CP155573">
    <property type="protein sequence ID" value="XFO66327.1"/>
    <property type="molecule type" value="Genomic_DNA"/>
</dbReference>
<evidence type="ECO:0000313" key="2">
    <source>
        <dbReference type="EMBL" id="XFO66327.1"/>
    </source>
</evidence>
<accession>A0ABZ3ILH7</accession>
<keyword evidence="3" id="KW-1185">Reference proteome</keyword>
<gene>
    <name evidence="1" type="ORF">SPSIL_006630</name>
    <name evidence="2" type="ORF">SPSIL_024770</name>
</gene>
<dbReference type="EMBL" id="CP155573">
    <property type="protein sequence ID" value="XFO64561.1"/>
    <property type="molecule type" value="Genomic_DNA"/>
</dbReference>
<organism evidence="2 3">
    <name type="scientific">Sporomusa silvacetica DSM 10669</name>
    <dbReference type="NCBI Taxonomy" id="1123289"/>
    <lineage>
        <taxon>Bacteria</taxon>
        <taxon>Bacillati</taxon>
        <taxon>Bacillota</taxon>
        <taxon>Negativicutes</taxon>
        <taxon>Selenomonadales</taxon>
        <taxon>Sporomusaceae</taxon>
        <taxon>Sporomusa</taxon>
    </lineage>
</organism>
<sequence length="30" mass="3242">MNRLAKCPKIVTATYEKAMASGGKLIFLVS</sequence>
<reference evidence="2 3" key="1">
    <citation type="submission" date="2024-05" db="EMBL/GenBank/DDBJ databases">
        <title>Isolation and characterization of Sporomusa carbonis sp. nov., a carboxydotrophic hydrogenogen in the genus of Sporomusa isolated from a charcoal burning pile.</title>
        <authorList>
            <person name="Boeer T."/>
            <person name="Rosenbaum F."/>
            <person name="Eysell L."/>
            <person name="Mueller V."/>
            <person name="Daniel R."/>
            <person name="Poehlein A."/>
        </authorList>
    </citation>
    <scope>NUCLEOTIDE SEQUENCE [LARGE SCALE GENOMIC DNA]</scope>
    <source>
        <strain evidence="2 3">DSM 10669</strain>
    </source>
</reference>
<protein>
    <submittedName>
        <fullName evidence="2">Uncharacterized protein</fullName>
    </submittedName>
</protein>
<evidence type="ECO:0000313" key="3">
    <source>
        <dbReference type="Proteomes" id="UP000216752"/>
    </source>
</evidence>
<name>A0ABZ3ILH7_9FIRM</name>
<proteinExistence type="predicted"/>
<evidence type="ECO:0000313" key="1">
    <source>
        <dbReference type="EMBL" id="XFO64561.1"/>
    </source>
</evidence>